<dbReference type="InterPro" id="IPR001952">
    <property type="entry name" value="Alkaline_phosphatase"/>
</dbReference>
<evidence type="ECO:0000256" key="1">
    <source>
        <dbReference type="PIRSR" id="PIRSR601952-2"/>
    </source>
</evidence>
<feature type="binding site" evidence="1">
    <location>
        <position position="17"/>
    </location>
    <ligand>
        <name>Zn(2+)</name>
        <dbReference type="ChEBI" id="CHEBI:29105"/>
        <label>2</label>
    </ligand>
</feature>
<proteinExistence type="predicted"/>
<feature type="non-terminal residue" evidence="2">
    <location>
        <position position="1"/>
    </location>
</feature>
<dbReference type="GO" id="GO:0046872">
    <property type="term" value="F:metal ion binding"/>
    <property type="evidence" value="ECO:0007669"/>
    <property type="project" value="UniProtKB-KW"/>
</dbReference>
<evidence type="ECO:0000313" key="3">
    <source>
        <dbReference type="Proteomes" id="UP000708208"/>
    </source>
</evidence>
<sequence length="70" mass="7764">NAEYTQMTSVPLLSETHGGDDVLIYSRGPFSHLLTGVVEQSYIPHAIGYASCIGPGLKFCNTNERKRKFF</sequence>
<evidence type="ECO:0008006" key="4">
    <source>
        <dbReference type="Google" id="ProtNLM"/>
    </source>
</evidence>
<accession>A0A8J2PQG3</accession>
<protein>
    <recommendedName>
        <fullName evidence="4">Alkaline phosphatase</fullName>
    </recommendedName>
</protein>
<organism evidence="2 3">
    <name type="scientific">Allacma fusca</name>
    <dbReference type="NCBI Taxonomy" id="39272"/>
    <lineage>
        <taxon>Eukaryota</taxon>
        <taxon>Metazoa</taxon>
        <taxon>Ecdysozoa</taxon>
        <taxon>Arthropoda</taxon>
        <taxon>Hexapoda</taxon>
        <taxon>Collembola</taxon>
        <taxon>Symphypleona</taxon>
        <taxon>Sminthuridae</taxon>
        <taxon>Allacma</taxon>
    </lineage>
</organism>
<comment type="cofactor">
    <cofactor evidence="1">
        <name>Zn(2+)</name>
        <dbReference type="ChEBI" id="CHEBI:29105"/>
    </cofactor>
    <text evidence="1">Binds 2 Zn(2+) ions.</text>
</comment>
<comment type="caution">
    <text evidence="2">The sequence shown here is derived from an EMBL/GenBank/DDBJ whole genome shotgun (WGS) entry which is preliminary data.</text>
</comment>
<keyword evidence="3" id="KW-1185">Reference proteome</keyword>
<dbReference type="AlphaFoldDB" id="A0A8J2PQG3"/>
<dbReference type="GO" id="GO:0004035">
    <property type="term" value="F:alkaline phosphatase activity"/>
    <property type="evidence" value="ECO:0007669"/>
    <property type="project" value="TreeGrafter"/>
</dbReference>
<keyword evidence="1" id="KW-0862">Zinc</keyword>
<dbReference type="Proteomes" id="UP000708208">
    <property type="component" value="Unassembled WGS sequence"/>
</dbReference>
<dbReference type="PANTHER" id="PTHR11596">
    <property type="entry name" value="ALKALINE PHOSPHATASE"/>
    <property type="match status" value="1"/>
</dbReference>
<name>A0A8J2PQG3_9HEXA</name>
<dbReference type="EMBL" id="CAJVCH010551385">
    <property type="protein sequence ID" value="CAG7829409.1"/>
    <property type="molecule type" value="Genomic_DNA"/>
</dbReference>
<dbReference type="PANTHER" id="PTHR11596:SF5">
    <property type="entry name" value="ALKALINE PHOSPHATASE"/>
    <property type="match status" value="1"/>
</dbReference>
<dbReference type="Pfam" id="PF00245">
    <property type="entry name" value="Alk_phosphatase"/>
    <property type="match status" value="1"/>
</dbReference>
<keyword evidence="1" id="KW-0479">Metal-binding</keyword>
<reference evidence="2" key="1">
    <citation type="submission" date="2021-06" db="EMBL/GenBank/DDBJ databases">
        <authorList>
            <person name="Hodson N. C."/>
            <person name="Mongue J. A."/>
            <person name="Jaron S. K."/>
        </authorList>
    </citation>
    <scope>NUCLEOTIDE SEQUENCE</scope>
</reference>
<dbReference type="OrthoDB" id="5818554at2759"/>
<evidence type="ECO:0000313" key="2">
    <source>
        <dbReference type="EMBL" id="CAG7829409.1"/>
    </source>
</evidence>
<gene>
    <name evidence="2" type="ORF">AFUS01_LOCUS39273</name>
</gene>